<dbReference type="PANTHER" id="PTHR24043:SF8">
    <property type="entry name" value="EGF-LIKE DOMAIN-CONTAINING PROTEIN"/>
    <property type="match status" value="1"/>
</dbReference>
<gene>
    <name evidence="2" type="ORF">DPMN_163619</name>
</gene>
<keyword evidence="3" id="KW-1185">Reference proteome</keyword>
<evidence type="ECO:0000313" key="3">
    <source>
        <dbReference type="Proteomes" id="UP000828390"/>
    </source>
</evidence>
<dbReference type="Proteomes" id="UP000828390">
    <property type="component" value="Unassembled WGS sequence"/>
</dbReference>
<evidence type="ECO:0000313" key="2">
    <source>
        <dbReference type="EMBL" id="KAH3785528.1"/>
    </source>
</evidence>
<reference evidence="2" key="1">
    <citation type="journal article" date="2019" name="bioRxiv">
        <title>The Genome of the Zebra Mussel, Dreissena polymorpha: A Resource for Invasive Species Research.</title>
        <authorList>
            <person name="McCartney M.A."/>
            <person name="Auch B."/>
            <person name="Kono T."/>
            <person name="Mallez S."/>
            <person name="Zhang Y."/>
            <person name="Obille A."/>
            <person name="Becker A."/>
            <person name="Abrahante J.E."/>
            <person name="Garbe J."/>
            <person name="Badalamenti J.P."/>
            <person name="Herman A."/>
            <person name="Mangelson H."/>
            <person name="Liachko I."/>
            <person name="Sullivan S."/>
            <person name="Sone E.D."/>
            <person name="Koren S."/>
            <person name="Silverstein K.A.T."/>
            <person name="Beckman K.B."/>
            <person name="Gohl D.M."/>
        </authorList>
    </citation>
    <scope>NUCLEOTIDE SEQUENCE</scope>
    <source>
        <strain evidence="2">Duluth1</strain>
        <tissue evidence="2">Whole animal</tissue>
    </source>
</reference>
<comment type="caution">
    <text evidence="2">The sequence shown here is derived from an EMBL/GenBank/DDBJ whole genome shotgun (WGS) entry which is preliminary data.</text>
</comment>
<sequence>MTVAMGLMPEFLQDEQFTIKNVTVAEKWLNPPREIQFVRVMGSKSGSEPHMVICEIVIFRQTDCPLGSYSVNCSKQCHCRMGSCDSVTGACSNGICADGWKGMACNETCHPGTFGANCSSICRCHNNITCNHLNGSCPNNQCAAGWKHDNCGVACGQGNFGLNCTSPCHCLQGSSCDHVSGNCPGDQCAPGWTTSNCSVVVLG</sequence>
<dbReference type="GO" id="GO:0005044">
    <property type="term" value="F:scavenger receptor activity"/>
    <property type="evidence" value="ECO:0007669"/>
    <property type="project" value="InterPro"/>
</dbReference>
<reference evidence="2" key="2">
    <citation type="submission" date="2020-11" db="EMBL/GenBank/DDBJ databases">
        <authorList>
            <person name="McCartney M.A."/>
            <person name="Auch B."/>
            <person name="Kono T."/>
            <person name="Mallez S."/>
            <person name="Becker A."/>
            <person name="Gohl D.M."/>
            <person name="Silverstein K.A.T."/>
            <person name="Koren S."/>
            <person name="Bechman K.B."/>
            <person name="Herman A."/>
            <person name="Abrahante J.E."/>
            <person name="Garbe J."/>
        </authorList>
    </citation>
    <scope>NUCLEOTIDE SEQUENCE</scope>
    <source>
        <strain evidence="2">Duluth1</strain>
        <tissue evidence="2">Whole animal</tissue>
    </source>
</reference>
<organism evidence="2 3">
    <name type="scientific">Dreissena polymorpha</name>
    <name type="common">Zebra mussel</name>
    <name type="synonym">Mytilus polymorpha</name>
    <dbReference type="NCBI Taxonomy" id="45954"/>
    <lineage>
        <taxon>Eukaryota</taxon>
        <taxon>Metazoa</taxon>
        <taxon>Spiralia</taxon>
        <taxon>Lophotrochozoa</taxon>
        <taxon>Mollusca</taxon>
        <taxon>Bivalvia</taxon>
        <taxon>Autobranchia</taxon>
        <taxon>Heteroconchia</taxon>
        <taxon>Euheterodonta</taxon>
        <taxon>Imparidentia</taxon>
        <taxon>Neoheterodontei</taxon>
        <taxon>Myida</taxon>
        <taxon>Dreissenoidea</taxon>
        <taxon>Dreissenidae</taxon>
        <taxon>Dreissena</taxon>
    </lineage>
</organism>
<keyword evidence="1" id="KW-0245">EGF-like domain</keyword>
<evidence type="ECO:0000256" key="1">
    <source>
        <dbReference type="ARBA" id="ARBA00022536"/>
    </source>
</evidence>
<dbReference type="Gene3D" id="2.170.300.10">
    <property type="entry name" value="Tie2 ligand-binding domain superfamily"/>
    <property type="match status" value="2"/>
</dbReference>
<accession>A0A9D4ETQ9</accession>
<protein>
    <submittedName>
        <fullName evidence="2">Uncharacterized protein</fullName>
    </submittedName>
</protein>
<dbReference type="InterPro" id="IPR042635">
    <property type="entry name" value="MEGF10/SREC1/2-like"/>
</dbReference>
<dbReference type="AlphaFoldDB" id="A0A9D4ETQ9"/>
<proteinExistence type="predicted"/>
<dbReference type="EMBL" id="JAIWYP010000008">
    <property type="protein sequence ID" value="KAH3785528.1"/>
    <property type="molecule type" value="Genomic_DNA"/>
</dbReference>
<dbReference type="PANTHER" id="PTHR24043">
    <property type="entry name" value="SCAVENGER RECEPTOR CLASS F"/>
    <property type="match status" value="1"/>
</dbReference>
<name>A0A9D4ETQ9_DREPO</name>